<dbReference type="Proteomes" id="UP000008810">
    <property type="component" value="Chromosome 1"/>
</dbReference>
<dbReference type="Gramene" id="KQK17347">
    <property type="protein sequence ID" value="KQK17347"/>
    <property type="gene ID" value="BRADI_1g33890v3"/>
</dbReference>
<reference evidence="1" key="2">
    <citation type="submission" date="2017-06" db="EMBL/GenBank/DDBJ databases">
        <title>WGS assembly of Brachypodium distachyon.</title>
        <authorList>
            <consortium name="The International Brachypodium Initiative"/>
            <person name="Lucas S."/>
            <person name="Harmon-Smith M."/>
            <person name="Lail K."/>
            <person name="Tice H."/>
            <person name="Grimwood J."/>
            <person name="Bruce D."/>
            <person name="Barry K."/>
            <person name="Shu S."/>
            <person name="Lindquist E."/>
            <person name="Wang M."/>
            <person name="Pitluck S."/>
            <person name="Vogel J.P."/>
            <person name="Garvin D.F."/>
            <person name="Mockler T.C."/>
            <person name="Schmutz J."/>
            <person name="Rokhsar D."/>
            <person name="Bevan M.W."/>
        </authorList>
    </citation>
    <scope>NUCLEOTIDE SEQUENCE</scope>
    <source>
        <strain evidence="1">Bd21</strain>
    </source>
</reference>
<gene>
    <name evidence="1" type="ORF">BRADI_1g33890v3</name>
</gene>
<organism evidence="2">
    <name type="scientific">Brachypodium distachyon</name>
    <name type="common">Purple false brome</name>
    <name type="synonym">Trachynia distachya</name>
    <dbReference type="NCBI Taxonomy" id="15368"/>
    <lineage>
        <taxon>Eukaryota</taxon>
        <taxon>Viridiplantae</taxon>
        <taxon>Streptophyta</taxon>
        <taxon>Embryophyta</taxon>
        <taxon>Tracheophyta</taxon>
        <taxon>Spermatophyta</taxon>
        <taxon>Magnoliopsida</taxon>
        <taxon>Liliopsida</taxon>
        <taxon>Poales</taxon>
        <taxon>Poaceae</taxon>
        <taxon>BOP clade</taxon>
        <taxon>Pooideae</taxon>
        <taxon>Stipodae</taxon>
        <taxon>Brachypodieae</taxon>
        <taxon>Brachypodium</taxon>
    </lineage>
</organism>
<dbReference type="AlphaFoldDB" id="I1GWK7"/>
<dbReference type="HOGENOM" id="CLU_2609338_0_0_1"/>
<dbReference type="InParanoid" id="I1GWK7"/>
<sequence>METKAADESAKMEEKATFMDSAKERLRQFSAPPAVEQYWVSLKSKVCAAGEYATVRTRQGISLFGEPNVGPIKSIVDHC</sequence>
<accession>I1GWK7</accession>
<dbReference type="EMBL" id="CM000880">
    <property type="protein sequence ID" value="KQK17347.1"/>
    <property type="molecule type" value="Genomic_DNA"/>
</dbReference>
<dbReference type="EnsemblPlants" id="KQK17347">
    <property type="protein sequence ID" value="KQK17347"/>
    <property type="gene ID" value="BRADI_1g33890v3"/>
</dbReference>
<proteinExistence type="predicted"/>
<keyword evidence="3" id="KW-1185">Reference proteome</keyword>
<dbReference type="OrthoDB" id="608715at2759"/>
<name>I1GWK7_BRADI</name>
<evidence type="ECO:0000313" key="3">
    <source>
        <dbReference type="Proteomes" id="UP000008810"/>
    </source>
</evidence>
<dbReference type="eggNOG" id="ENOG502R4X2">
    <property type="taxonomic scope" value="Eukaryota"/>
</dbReference>
<evidence type="ECO:0000313" key="2">
    <source>
        <dbReference type="EnsemblPlants" id="KQK17347"/>
    </source>
</evidence>
<evidence type="ECO:0000313" key="1">
    <source>
        <dbReference type="EMBL" id="KQK17347.1"/>
    </source>
</evidence>
<protein>
    <submittedName>
        <fullName evidence="1 2">Uncharacterized protein</fullName>
    </submittedName>
</protein>
<reference evidence="1 2" key="1">
    <citation type="journal article" date="2010" name="Nature">
        <title>Genome sequencing and analysis of the model grass Brachypodium distachyon.</title>
        <authorList>
            <consortium name="International Brachypodium Initiative"/>
        </authorList>
    </citation>
    <scope>NUCLEOTIDE SEQUENCE [LARGE SCALE GENOMIC DNA]</scope>
    <source>
        <strain evidence="1 2">Bd21</strain>
    </source>
</reference>
<reference evidence="2" key="3">
    <citation type="submission" date="2018-08" db="UniProtKB">
        <authorList>
            <consortium name="EnsemblPlants"/>
        </authorList>
    </citation>
    <scope>IDENTIFICATION</scope>
    <source>
        <strain evidence="2">cv. Bd21</strain>
    </source>
</reference>